<evidence type="ECO:0000256" key="2">
    <source>
        <dbReference type="ARBA" id="ARBA00004141"/>
    </source>
</evidence>
<dbReference type="Gene3D" id="3.30.565.10">
    <property type="entry name" value="Histidine kinase-like ATPase, C-terminal domain"/>
    <property type="match status" value="1"/>
</dbReference>
<feature type="transmembrane region" description="Helical" evidence="13">
    <location>
        <begin position="32"/>
        <end position="52"/>
    </location>
</feature>
<dbReference type="SUPFAM" id="SSF55874">
    <property type="entry name" value="ATPase domain of HSP90 chaperone/DNA topoisomerase II/histidine kinase"/>
    <property type="match status" value="1"/>
</dbReference>
<evidence type="ECO:0000256" key="12">
    <source>
        <dbReference type="ARBA" id="ARBA00023136"/>
    </source>
</evidence>
<evidence type="ECO:0000256" key="11">
    <source>
        <dbReference type="ARBA" id="ARBA00023012"/>
    </source>
</evidence>
<dbReference type="InterPro" id="IPR003661">
    <property type="entry name" value="HisK_dim/P_dom"/>
</dbReference>
<dbReference type="GO" id="GO:0030295">
    <property type="term" value="F:protein kinase activator activity"/>
    <property type="evidence" value="ECO:0007669"/>
    <property type="project" value="TreeGrafter"/>
</dbReference>
<sequence length="827" mass="89797">MESALEFQESTPPGIWMRLLALLMPAASGEGMVSAVSGLVVLLPPLLLILWWQWFRRRRADETVVRLQDRSVLLDRALDTAPDGWFLWARPAALPADGATPEDDSLLAGGDCSRRLAVILSLYAGQASTIRDCLDAFVEADSLRLRAALLGLRRQGEGFRMTLLLRPFDDGDLRRWVQVRGIRAFDGDGVPQGDVLWVRDVTEEETAARLAEDEARVWRQQAQQVQDVLDALPLPVWRRDADLRVVSGNRAFLRAVEAAGEEDLQHAERELVTGSEARELRALASAARAAGEARSASFHVVLNGARRLMDVREIPCTSGDEGTVTVGLALDQTRAESLRLTLEQEAASHAAVLERLGTAIVIYGPDTRLRFHNTAFARLWGVDDSWLDSEEPTYSDVLDALRQRRKLPEVADFPAFKEQELSRFKSLLEPFEDLMHRPDGKTLRRVVAPHPLGGLLATYEDVTDRLALEASLKELVAVQRETIDHLREAVAVFGADGRLRLSNPAFRALWAVSPDLAEAAPLLADLTAALPEEYREAAAWQDVRALVTAPPSGRTLRQGRLSGGAGRWLDVTGVPLPDGAVLVIQLQAMSRLPAAEPTVAGLSAFLTGLAEELRAPLTTILGFSEILSAGYYGSLNVRQTDYVAGIADAARLAGQMTGAAADLLTLEQDVAALPADEAEIQPLLARVLSDCREPFRQKGVILHFDCDPQTGRAAAAPEAVERAVQTMMLTALYFTPADGQVTLAVQPDPEEGPGTVLITVADTGIGLTEDEQAVIDDPFGTAGSLKASVLPLAGVRRLARLLGGDLEVVSVRGEGTTLHLRLPRHAD</sequence>
<dbReference type="InterPro" id="IPR003594">
    <property type="entry name" value="HATPase_dom"/>
</dbReference>
<dbReference type="SMART" id="SM00388">
    <property type="entry name" value="HisKA"/>
    <property type="match status" value="1"/>
</dbReference>
<evidence type="ECO:0000313" key="16">
    <source>
        <dbReference type="Proteomes" id="UP000544872"/>
    </source>
</evidence>
<evidence type="ECO:0000256" key="5">
    <source>
        <dbReference type="ARBA" id="ARBA00022679"/>
    </source>
</evidence>
<keyword evidence="5" id="KW-0808">Transferase</keyword>
<dbReference type="InterPro" id="IPR005467">
    <property type="entry name" value="His_kinase_dom"/>
</dbReference>
<dbReference type="SMART" id="SM00387">
    <property type="entry name" value="HATPase_c"/>
    <property type="match status" value="1"/>
</dbReference>
<dbReference type="Pfam" id="PF12860">
    <property type="entry name" value="PAS_7"/>
    <property type="match status" value="1"/>
</dbReference>
<dbReference type="InterPro" id="IPR013656">
    <property type="entry name" value="PAS_4"/>
</dbReference>
<evidence type="ECO:0000256" key="3">
    <source>
        <dbReference type="ARBA" id="ARBA00012438"/>
    </source>
</evidence>
<comment type="caution">
    <text evidence="15">The sequence shown here is derived from an EMBL/GenBank/DDBJ whole genome shotgun (WGS) entry which is preliminary data.</text>
</comment>
<dbReference type="InterPro" id="IPR035965">
    <property type="entry name" value="PAS-like_dom_sf"/>
</dbReference>
<evidence type="ECO:0000256" key="4">
    <source>
        <dbReference type="ARBA" id="ARBA00022553"/>
    </source>
</evidence>
<keyword evidence="6 13" id="KW-0812">Transmembrane</keyword>
<accession>A0A7W9ZIC0</accession>
<keyword evidence="4" id="KW-0597">Phosphoprotein</keyword>
<dbReference type="InterPro" id="IPR036097">
    <property type="entry name" value="HisK_dim/P_sf"/>
</dbReference>
<proteinExistence type="predicted"/>
<feature type="domain" description="Histidine kinase" evidence="14">
    <location>
        <begin position="608"/>
        <end position="826"/>
    </location>
</feature>
<keyword evidence="9" id="KW-0067">ATP-binding</keyword>
<comment type="catalytic activity">
    <reaction evidence="1">
        <text>ATP + protein L-histidine = ADP + protein N-phospho-L-histidine.</text>
        <dbReference type="EC" id="2.7.13.3"/>
    </reaction>
</comment>
<dbReference type="Gene3D" id="1.10.287.130">
    <property type="match status" value="1"/>
</dbReference>
<dbReference type="Pfam" id="PF00512">
    <property type="entry name" value="HisKA"/>
    <property type="match status" value="1"/>
</dbReference>
<name>A0A7W9ZIC0_NOVIT</name>
<evidence type="ECO:0000256" key="9">
    <source>
        <dbReference type="ARBA" id="ARBA00022840"/>
    </source>
</evidence>
<dbReference type="EMBL" id="JACIIX010000016">
    <property type="protein sequence ID" value="MBB6212016.1"/>
    <property type="molecule type" value="Genomic_DNA"/>
</dbReference>
<dbReference type="InterPro" id="IPR036890">
    <property type="entry name" value="HATPase_C_sf"/>
</dbReference>
<keyword evidence="8 15" id="KW-0418">Kinase</keyword>
<dbReference type="AlphaFoldDB" id="A0A7W9ZIC0"/>
<dbReference type="GO" id="GO:0000155">
    <property type="term" value="F:phosphorelay sensor kinase activity"/>
    <property type="evidence" value="ECO:0007669"/>
    <property type="project" value="InterPro"/>
</dbReference>
<dbReference type="Pfam" id="PF02518">
    <property type="entry name" value="HATPase_c"/>
    <property type="match status" value="1"/>
</dbReference>
<keyword evidence="7" id="KW-0547">Nucleotide-binding</keyword>
<reference evidence="15 16" key="1">
    <citation type="submission" date="2020-08" db="EMBL/GenBank/DDBJ databases">
        <title>Genomic Encyclopedia of Type Strains, Phase IV (KMG-IV): sequencing the most valuable type-strain genomes for metagenomic binning, comparative biology and taxonomic classification.</title>
        <authorList>
            <person name="Goeker M."/>
        </authorList>
    </citation>
    <scope>NUCLEOTIDE SEQUENCE [LARGE SCALE GENOMIC DNA]</scope>
    <source>
        <strain evidence="15 16">DSM 11590</strain>
    </source>
</reference>
<evidence type="ECO:0000256" key="13">
    <source>
        <dbReference type="SAM" id="Phobius"/>
    </source>
</evidence>
<keyword evidence="11" id="KW-0902">Two-component regulatory system</keyword>
<dbReference type="PROSITE" id="PS50109">
    <property type="entry name" value="HIS_KIN"/>
    <property type="match status" value="1"/>
</dbReference>
<dbReference type="Gene3D" id="3.30.450.20">
    <property type="entry name" value="PAS domain"/>
    <property type="match status" value="3"/>
</dbReference>
<evidence type="ECO:0000313" key="15">
    <source>
        <dbReference type="EMBL" id="MBB6212016.1"/>
    </source>
</evidence>
<dbReference type="EC" id="2.7.13.3" evidence="3"/>
<evidence type="ECO:0000256" key="6">
    <source>
        <dbReference type="ARBA" id="ARBA00022692"/>
    </source>
</evidence>
<dbReference type="RefSeq" id="WP_184265302.1">
    <property type="nucleotide sequence ID" value="NZ_JACIIX010000016.1"/>
</dbReference>
<dbReference type="PANTHER" id="PTHR42878">
    <property type="entry name" value="TWO-COMPONENT HISTIDINE KINASE"/>
    <property type="match status" value="1"/>
</dbReference>
<dbReference type="SMART" id="SM00091">
    <property type="entry name" value="PAS"/>
    <property type="match status" value="3"/>
</dbReference>
<dbReference type="InterPro" id="IPR004358">
    <property type="entry name" value="Sig_transdc_His_kin-like_C"/>
</dbReference>
<dbReference type="GO" id="GO:0007234">
    <property type="term" value="P:osmosensory signaling via phosphorelay pathway"/>
    <property type="evidence" value="ECO:0007669"/>
    <property type="project" value="TreeGrafter"/>
</dbReference>
<dbReference type="GO" id="GO:0016020">
    <property type="term" value="C:membrane"/>
    <property type="evidence" value="ECO:0007669"/>
    <property type="project" value="UniProtKB-SubCell"/>
</dbReference>
<keyword evidence="12 13" id="KW-0472">Membrane</keyword>
<dbReference type="InterPro" id="IPR000014">
    <property type="entry name" value="PAS"/>
</dbReference>
<protein>
    <recommendedName>
        <fullName evidence="3">histidine kinase</fullName>
        <ecNumber evidence="3">2.7.13.3</ecNumber>
    </recommendedName>
</protein>
<dbReference type="SUPFAM" id="SSF47384">
    <property type="entry name" value="Homodimeric domain of signal transducing histidine kinase"/>
    <property type="match status" value="1"/>
</dbReference>
<keyword evidence="16" id="KW-1185">Reference proteome</keyword>
<comment type="subcellular location">
    <subcellularLocation>
        <location evidence="2">Membrane</location>
        <topology evidence="2">Multi-pass membrane protein</topology>
    </subcellularLocation>
</comment>
<dbReference type="InterPro" id="IPR050351">
    <property type="entry name" value="BphY/WalK/GraS-like"/>
</dbReference>
<dbReference type="GO" id="GO:0005524">
    <property type="term" value="F:ATP binding"/>
    <property type="evidence" value="ECO:0007669"/>
    <property type="project" value="UniProtKB-KW"/>
</dbReference>
<dbReference type="CDD" id="cd00082">
    <property type="entry name" value="HisKA"/>
    <property type="match status" value="1"/>
</dbReference>
<keyword evidence="10 13" id="KW-1133">Transmembrane helix</keyword>
<dbReference type="Proteomes" id="UP000544872">
    <property type="component" value="Unassembled WGS sequence"/>
</dbReference>
<evidence type="ECO:0000256" key="7">
    <source>
        <dbReference type="ARBA" id="ARBA00022741"/>
    </source>
</evidence>
<dbReference type="GO" id="GO:0000156">
    <property type="term" value="F:phosphorelay response regulator activity"/>
    <property type="evidence" value="ECO:0007669"/>
    <property type="project" value="TreeGrafter"/>
</dbReference>
<evidence type="ECO:0000256" key="1">
    <source>
        <dbReference type="ARBA" id="ARBA00000085"/>
    </source>
</evidence>
<dbReference type="Pfam" id="PF08448">
    <property type="entry name" value="PAS_4"/>
    <property type="match status" value="1"/>
</dbReference>
<gene>
    <name evidence="15" type="ORF">FHS48_003463</name>
</gene>
<dbReference type="SUPFAM" id="SSF55785">
    <property type="entry name" value="PYP-like sensor domain (PAS domain)"/>
    <property type="match status" value="2"/>
</dbReference>
<evidence type="ECO:0000256" key="8">
    <source>
        <dbReference type="ARBA" id="ARBA00022777"/>
    </source>
</evidence>
<evidence type="ECO:0000259" key="14">
    <source>
        <dbReference type="PROSITE" id="PS50109"/>
    </source>
</evidence>
<dbReference type="PRINTS" id="PR00344">
    <property type="entry name" value="BCTRLSENSOR"/>
</dbReference>
<dbReference type="PANTHER" id="PTHR42878:SF7">
    <property type="entry name" value="SENSOR HISTIDINE KINASE GLRK"/>
    <property type="match status" value="1"/>
</dbReference>
<organism evidence="15 16">
    <name type="scientific">Novispirillum itersonii</name>
    <name type="common">Aquaspirillum itersonii</name>
    <dbReference type="NCBI Taxonomy" id="189"/>
    <lineage>
        <taxon>Bacteria</taxon>
        <taxon>Pseudomonadati</taxon>
        <taxon>Pseudomonadota</taxon>
        <taxon>Alphaproteobacteria</taxon>
        <taxon>Rhodospirillales</taxon>
        <taxon>Novispirillaceae</taxon>
        <taxon>Novispirillum</taxon>
    </lineage>
</organism>
<evidence type="ECO:0000256" key="10">
    <source>
        <dbReference type="ARBA" id="ARBA00022989"/>
    </source>
</evidence>